<dbReference type="RefSeq" id="XP_018291122.1">
    <property type="nucleotide sequence ID" value="XM_018442510.1"/>
</dbReference>
<dbReference type="InterPro" id="IPR001969">
    <property type="entry name" value="Aspartic_peptidase_AS"/>
</dbReference>
<evidence type="ECO:0000256" key="2">
    <source>
        <dbReference type="SAM" id="MobiDB-lite"/>
    </source>
</evidence>
<dbReference type="GO" id="GO:0006508">
    <property type="term" value="P:proteolysis"/>
    <property type="evidence" value="ECO:0007669"/>
    <property type="project" value="InterPro"/>
</dbReference>
<feature type="compositionally biased region" description="Low complexity" evidence="2">
    <location>
        <begin position="305"/>
        <end position="326"/>
    </location>
</feature>
<organism evidence="4 5">
    <name type="scientific">Phycomyces blakesleeanus (strain ATCC 8743b / DSM 1359 / FGSC 10004 / NBRC 33097 / NRRL 1555)</name>
    <dbReference type="NCBI Taxonomy" id="763407"/>
    <lineage>
        <taxon>Eukaryota</taxon>
        <taxon>Fungi</taxon>
        <taxon>Fungi incertae sedis</taxon>
        <taxon>Mucoromycota</taxon>
        <taxon>Mucoromycotina</taxon>
        <taxon>Mucoromycetes</taxon>
        <taxon>Mucorales</taxon>
        <taxon>Phycomycetaceae</taxon>
        <taxon>Phycomyces</taxon>
    </lineage>
</organism>
<dbReference type="AlphaFoldDB" id="A0A162U361"/>
<name>A0A162U361_PHYB8</name>
<dbReference type="CDD" id="cd00303">
    <property type="entry name" value="retropepsin_like"/>
    <property type="match status" value="1"/>
</dbReference>
<evidence type="ECO:0000313" key="4">
    <source>
        <dbReference type="EMBL" id="OAD73082.1"/>
    </source>
</evidence>
<protein>
    <recommendedName>
        <fullName evidence="3">Retrotransposon gag domain-containing protein</fullName>
    </recommendedName>
</protein>
<dbReference type="EMBL" id="KV440982">
    <property type="protein sequence ID" value="OAD73082.1"/>
    <property type="molecule type" value="Genomic_DNA"/>
</dbReference>
<feature type="region of interest" description="Disordered" evidence="2">
    <location>
        <begin position="302"/>
        <end position="348"/>
    </location>
</feature>
<dbReference type="GeneID" id="29003416"/>
<dbReference type="OrthoDB" id="2289680at2759"/>
<dbReference type="InterPro" id="IPR005162">
    <property type="entry name" value="Retrotrans_gag_dom"/>
</dbReference>
<keyword evidence="5" id="KW-1185">Reference proteome</keyword>
<evidence type="ECO:0000313" key="5">
    <source>
        <dbReference type="Proteomes" id="UP000077315"/>
    </source>
</evidence>
<dbReference type="SUPFAM" id="SSF50630">
    <property type="entry name" value="Acid proteases"/>
    <property type="match status" value="1"/>
</dbReference>
<dbReference type="Pfam" id="PF03732">
    <property type="entry name" value="Retrotrans_gag"/>
    <property type="match status" value="1"/>
</dbReference>
<dbReference type="VEuPathDB" id="FungiDB:PHYBLDRAFT_71588"/>
<dbReference type="GO" id="GO:0004190">
    <property type="term" value="F:aspartic-type endopeptidase activity"/>
    <property type="evidence" value="ECO:0007669"/>
    <property type="project" value="UniProtKB-KW"/>
</dbReference>
<keyword evidence="1" id="KW-0378">Hydrolase</keyword>
<dbReference type="Proteomes" id="UP000077315">
    <property type="component" value="Unassembled WGS sequence"/>
</dbReference>
<feature type="compositionally biased region" description="Low complexity" evidence="2">
    <location>
        <begin position="397"/>
        <end position="416"/>
    </location>
</feature>
<dbReference type="InterPro" id="IPR021109">
    <property type="entry name" value="Peptidase_aspartic_dom_sf"/>
</dbReference>
<keyword evidence="1" id="KW-0645">Protease</keyword>
<gene>
    <name evidence="4" type="ORF">PHYBLDRAFT_71588</name>
</gene>
<proteinExistence type="predicted"/>
<reference evidence="5" key="1">
    <citation type="submission" date="2015-06" db="EMBL/GenBank/DDBJ databases">
        <title>Expansion of signal transduction pathways in fungi by whole-genome duplication.</title>
        <authorList>
            <consortium name="DOE Joint Genome Institute"/>
            <person name="Corrochano L.M."/>
            <person name="Kuo A."/>
            <person name="Marcet-Houben M."/>
            <person name="Polaino S."/>
            <person name="Salamov A."/>
            <person name="Villalobos J.M."/>
            <person name="Alvarez M.I."/>
            <person name="Avalos J."/>
            <person name="Benito E.P."/>
            <person name="Benoit I."/>
            <person name="Burger G."/>
            <person name="Camino L.P."/>
            <person name="Canovas D."/>
            <person name="Cerda-Olmedo E."/>
            <person name="Cheng J.-F."/>
            <person name="Dominguez A."/>
            <person name="Elias M."/>
            <person name="Eslava A.P."/>
            <person name="Glaser F."/>
            <person name="Grimwood J."/>
            <person name="Gutierrez G."/>
            <person name="Heitman J."/>
            <person name="Henrissat B."/>
            <person name="Iturriaga E.A."/>
            <person name="Lang B.F."/>
            <person name="Lavin J.L."/>
            <person name="Lee S."/>
            <person name="Li W."/>
            <person name="Lindquist E."/>
            <person name="Lopez-Garcia S."/>
            <person name="Luque E.M."/>
            <person name="Marcos A.T."/>
            <person name="Martin J."/>
            <person name="McCluskey K."/>
            <person name="Medina H.R."/>
            <person name="Miralles-Duran A."/>
            <person name="Miyazaki A."/>
            <person name="Munoz-Torres E."/>
            <person name="Oguiza J.A."/>
            <person name="Ohm R."/>
            <person name="Olmedo M."/>
            <person name="Orejas M."/>
            <person name="Ortiz-Castellanos L."/>
            <person name="Pisabarro A.G."/>
            <person name="Rodriguez-Romero J."/>
            <person name="Ruiz-Herrera J."/>
            <person name="Ruiz-Vazquez R."/>
            <person name="Sanz C."/>
            <person name="Schackwitz W."/>
            <person name="Schmutz J."/>
            <person name="Shahriari M."/>
            <person name="Shelest E."/>
            <person name="Silva-Franco F."/>
            <person name="Soanes D."/>
            <person name="Syed K."/>
            <person name="Tagua V.G."/>
            <person name="Talbot N.J."/>
            <person name="Thon M."/>
            <person name="De vries R.P."/>
            <person name="Wiebenga A."/>
            <person name="Yadav J.S."/>
            <person name="Braun E.L."/>
            <person name="Baker S."/>
            <person name="Garre V."/>
            <person name="Horwitz B."/>
            <person name="Torres-Martinez S."/>
            <person name="Idnurm A."/>
            <person name="Herrera-Estrella A."/>
            <person name="Gabaldon T."/>
            <person name="Grigoriev I.V."/>
        </authorList>
    </citation>
    <scope>NUCLEOTIDE SEQUENCE [LARGE SCALE GENOMIC DNA]</scope>
    <source>
        <strain evidence="5">NRRL 1555(-)</strain>
    </source>
</reference>
<dbReference type="InParanoid" id="A0A162U361"/>
<feature type="domain" description="Retrotransposon gag" evidence="3">
    <location>
        <begin position="161"/>
        <end position="239"/>
    </location>
</feature>
<evidence type="ECO:0000256" key="1">
    <source>
        <dbReference type="ARBA" id="ARBA00022750"/>
    </source>
</evidence>
<feature type="region of interest" description="Disordered" evidence="2">
    <location>
        <begin position="397"/>
        <end position="418"/>
    </location>
</feature>
<keyword evidence="1" id="KW-0064">Aspartyl protease</keyword>
<dbReference type="PROSITE" id="PS00141">
    <property type="entry name" value="ASP_PROTEASE"/>
    <property type="match status" value="1"/>
</dbReference>
<sequence length="692" mass="76711">MSSEQTTSNSPVLTAQSDLSMMEAPVNNQVINHADRTLQAIDRLREMLATCSSALADAIEHNMPEENKNSIRQTIAATEGDLVMLISAHGHLVRSSPVQAEQTAPQSRLVPRELPVFQWQGNEWDHTQKVYASIEECLDKFEDVLHSYSMDLNVDWHRLLPIVLSREQRSWFDNYLRSSPELPWSFARDAFIKAYGINDLERRVQLTHELMLMRMRTTESVSNYTDRYQRVRREADVADNMQAAIAYTSTLLPELARQVSLLQVNMPREKRDTIDKAASLARSIYSTVFLTARSNEPVARAHTLGSEQVSRTSSSSSAGRSSGSSRENAQSRERSTHKRCSLHGKGNHDTEDCRILKNALATKGGNRVEKAPHANKYVGSAPCRWCGEVWSHKHRCSSVSGSSSSSGSASGSPRGSAPHFAVRSIHTVTNDSTPSDASSSEDDQSMVMDFEQCSTCKYTSTHTDHNKRSTHSYLVPISLEEEKLWALVDTGATISSVSTKICSKLGWPTIPRNGKIVLATNNAIAHRLGVTKPIKVFYNNKHIIHSFEVLDLAENIDVSIGTDLMPSLGIHLLGLAESWYGSNTPQTPTPIAEIEKPNNAPAGTPTEHSQFMKALLPFIKANEAIPITSFCTVKESIVRLPTPPGQVVYRRQYPIALQLVPLMAKHINQWLTDGTIQRAPMSLVIPQASVLA</sequence>
<accession>A0A162U361</accession>
<dbReference type="Gene3D" id="2.40.70.10">
    <property type="entry name" value="Acid Proteases"/>
    <property type="match status" value="1"/>
</dbReference>
<evidence type="ECO:0000259" key="3">
    <source>
        <dbReference type="Pfam" id="PF03732"/>
    </source>
</evidence>